<proteinExistence type="predicted"/>
<evidence type="ECO:0000313" key="2">
    <source>
        <dbReference type="Proteomes" id="UP000736672"/>
    </source>
</evidence>
<dbReference type="OrthoDB" id="4835412at2759"/>
<feature type="non-terminal residue" evidence="1">
    <location>
        <position position="124"/>
    </location>
</feature>
<dbReference type="AlphaFoldDB" id="A0A9P9GSE4"/>
<name>A0A9P9GSE4_FUSSL</name>
<evidence type="ECO:0000313" key="1">
    <source>
        <dbReference type="EMBL" id="KAH7243863.1"/>
    </source>
</evidence>
<gene>
    <name evidence="1" type="ORF">B0J15DRAFT_363145</name>
</gene>
<protein>
    <submittedName>
        <fullName evidence="1">Uncharacterized protein</fullName>
    </submittedName>
</protein>
<feature type="non-terminal residue" evidence="1">
    <location>
        <position position="1"/>
    </location>
</feature>
<accession>A0A9P9GSE4</accession>
<comment type="caution">
    <text evidence="1">The sequence shown here is derived from an EMBL/GenBank/DDBJ whole genome shotgun (WGS) entry which is preliminary data.</text>
</comment>
<organism evidence="1 2">
    <name type="scientific">Fusarium solani</name>
    <name type="common">Filamentous fungus</name>
    <dbReference type="NCBI Taxonomy" id="169388"/>
    <lineage>
        <taxon>Eukaryota</taxon>
        <taxon>Fungi</taxon>
        <taxon>Dikarya</taxon>
        <taxon>Ascomycota</taxon>
        <taxon>Pezizomycotina</taxon>
        <taxon>Sordariomycetes</taxon>
        <taxon>Hypocreomycetidae</taxon>
        <taxon>Hypocreales</taxon>
        <taxon>Nectriaceae</taxon>
        <taxon>Fusarium</taxon>
        <taxon>Fusarium solani species complex</taxon>
    </lineage>
</organism>
<reference evidence="1" key="1">
    <citation type="journal article" date="2021" name="Nat. Commun.">
        <title>Genetic determinants of endophytism in the Arabidopsis root mycobiome.</title>
        <authorList>
            <person name="Mesny F."/>
            <person name="Miyauchi S."/>
            <person name="Thiergart T."/>
            <person name="Pickel B."/>
            <person name="Atanasova L."/>
            <person name="Karlsson M."/>
            <person name="Huettel B."/>
            <person name="Barry K.W."/>
            <person name="Haridas S."/>
            <person name="Chen C."/>
            <person name="Bauer D."/>
            <person name="Andreopoulos W."/>
            <person name="Pangilinan J."/>
            <person name="LaButti K."/>
            <person name="Riley R."/>
            <person name="Lipzen A."/>
            <person name="Clum A."/>
            <person name="Drula E."/>
            <person name="Henrissat B."/>
            <person name="Kohler A."/>
            <person name="Grigoriev I.V."/>
            <person name="Martin F.M."/>
            <person name="Hacquard S."/>
        </authorList>
    </citation>
    <scope>NUCLEOTIDE SEQUENCE</scope>
    <source>
        <strain evidence="1">FSSC 5 MPI-SDFR-AT-0091</strain>
    </source>
</reference>
<sequence length="124" mass="14113">GQIYLAYDQVATNWLPALILPQTGLDDTHTLTSLECLGLMSHIPECYAYDPQTKKLRWKNGYEDGEPLAMERKFPEIYFDGFKFPEESTVGWVGVGDLQAFNVFDSSSSLIPNLESARSYIRKR</sequence>
<dbReference type="Proteomes" id="UP000736672">
    <property type="component" value="Unassembled WGS sequence"/>
</dbReference>
<dbReference type="EMBL" id="JAGTJS010000018">
    <property type="protein sequence ID" value="KAH7243863.1"/>
    <property type="molecule type" value="Genomic_DNA"/>
</dbReference>
<keyword evidence="2" id="KW-1185">Reference proteome</keyword>